<dbReference type="Proteomes" id="UP000481153">
    <property type="component" value="Unassembled WGS sequence"/>
</dbReference>
<feature type="transmembrane region" description="Helical" evidence="5">
    <location>
        <begin position="47"/>
        <end position="64"/>
    </location>
</feature>
<feature type="transmembrane region" description="Helical" evidence="5">
    <location>
        <begin position="228"/>
        <end position="248"/>
    </location>
</feature>
<feature type="transmembrane region" description="Helical" evidence="5">
    <location>
        <begin position="12"/>
        <end position="35"/>
    </location>
</feature>
<evidence type="ECO:0000256" key="3">
    <source>
        <dbReference type="ARBA" id="ARBA00022989"/>
    </source>
</evidence>
<evidence type="ECO:0000256" key="5">
    <source>
        <dbReference type="SAM" id="Phobius"/>
    </source>
</evidence>
<dbReference type="InterPro" id="IPR010291">
    <property type="entry name" value="Ion_channel_UNC-93"/>
</dbReference>
<feature type="transmembrane region" description="Helical" evidence="5">
    <location>
        <begin position="176"/>
        <end position="197"/>
    </location>
</feature>
<evidence type="ECO:0000313" key="7">
    <source>
        <dbReference type="Proteomes" id="UP000481153"/>
    </source>
</evidence>
<accession>A0A6G0WDS9</accession>
<gene>
    <name evidence="6" type="ORF">Ae201684_016573</name>
</gene>
<dbReference type="Pfam" id="PF05978">
    <property type="entry name" value="UNC-93"/>
    <property type="match status" value="1"/>
</dbReference>
<keyword evidence="2 5" id="KW-0812">Transmembrane</keyword>
<protein>
    <recommendedName>
        <fullName evidence="8">Major facilitator superfamily (MFS) profile domain-containing protein</fullName>
    </recommendedName>
</protein>
<dbReference type="Gene3D" id="1.20.1250.20">
    <property type="entry name" value="MFS general substrate transporter like domains"/>
    <property type="match status" value="1"/>
</dbReference>
<feature type="transmembrane region" description="Helical" evidence="5">
    <location>
        <begin position="408"/>
        <end position="428"/>
    </location>
</feature>
<dbReference type="PANTHER" id="PTHR23294">
    <property type="entry name" value="ET TRANSLATION PRODUCT-RELATED"/>
    <property type="match status" value="1"/>
</dbReference>
<keyword evidence="3 5" id="KW-1133">Transmembrane helix</keyword>
<feature type="transmembrane region" description="Helical" evidence="5">
    <location>
        <begin position="110"/>
        <end position="131"/>
    </location>
</feature>
<organism evidence="6 7">
    <name type="scientific">Aphanomyces euteiches</name>
    <dbReference type="NCBI Taxonomy" id="100861"/>
    <lineage>
        <taxon>Eukaryota</taxon>
        <taxon>Sar</taxon>
        <taxon>Stramenopiles</taxon>
        <taxon>Oomycota</taxon>
        <taxon>Saprolegniomycetes</taxon>
        <taxon>Saprolegniales</taxon>
        <taxon>Verrucalvaceae</taxon>
        <taxon>Aphanomyces</taxon>
    </lineage>
</organism>
<comment type="caution">
    <text evidence="6">The sequence shown here is derived from an EMBL/GenBank/DDBJ whole genome shotgun (WGS) entry which is preliminary data.</text>
</comment>
<keyword evidence="4 5" id="KW-0472">Membrane</keyword>
<feature type="transmembrane region" description="Helical" evidence="5">
    <location>
        <begin position="339"/>
        <end position="362"/>
    </location>
</feature>
<dbReference type="SUPFAM" id="SSF103473">
    <property type="entry name" value="MFS general substrate transporter"/>
    <property type="match status" value="1"/>
</dbReference>
<dbReference type="InterPro" id="IPR051617">
    <property type="entry name" value="UNC-93-like_regulator"/>
</dbReference>
<feature type="transmembrane region" description="Helical" evidence="5">
    <location>
        <begin position="71"/>
        <end position="90"/>
    </location>
</feature>
<evidence type="ECO:0000256" key="4">
    <source>
        <dbReference type="ARBA" id="ARBA00023136"/>
    </source>
</evidence>
<keyword evidence="7" id="KW-1185">Reference proteome</keyword>
<reference evidence="6 7" key="1">
    <citation type="submission" date="2019-07" db="EMBL/GenBank/DDBJ databases">
        <title>Genomics analysis of Aphanomyces spp. identifies a new class of oomycete effector associated with host adaptation.</title>
        <authorList>
            <person name="Gaulin E."/>
        </authorList>
    </citation>
    <scope>NUCLEOTIDE SEQUENCE [LARGE SCALE GENOMIC DNA]</scope>
    <source>
        <strain evidence="6 7">ATCC 201684</strain>
    </source>
</reference>
<evidence type="ECO:0000256" key="2">
    <source>
        <dbReference type="ARBA" id="ARBA00022692"/>
    </source>
</evidence>
<comment type="subcellular location">
    <subcellularLocation>
        <location evidence="1">Membrane</location>
        <topology evidence="1">Multi-pass membrane protein</topology>
    </subcellularLocation>
</comment>
<feature type="transmembrane region" description="Helical" evidence="5">
    <location>
        <begin position="268"/>
        <end position="287"/>
    </location>
</feature>
<dbReference type="OrthoDB" id="65530at2759"/>
<dbReference type="PANTHER" id="PTHR23294:SF59">
    <property type="entry name" value="UNC93-LIKE PROTEIN C922.05C"/>
    <property type="match status" value="1"/>
</dbReference>
<dbReference type="GO" id="GO:0016020">
    <property type="term" value="C:membrane"/>
    <property type="evidence" value="ECO:0007669"/>
    <property type="project" value="UniProtKB-SubCell"/>
</dbReference>
<evidence type="ECO:0008006" key="8">
    <source>
        <dbReference type="Google" id="ProtNLM"/>
    </source>
</evidence>
<feature type="transmembrane region" description="Helical" evidence="5">
    <location>
        <begin position="299"/>
        <end position="319"/>
    </location>
</feature>
<dbReference type="VEuPathDB" id="FungiDB:AeMF1_005239"/>
<dbReference type="InterPro" id="IPR036259">
    <property type="entry name" value="MFS_trans_sf"/>
</dbReference>
<feature type="transmembrane region" description="Helical" evidence="5">
    <location>
        <begin position="143"/>
        <end position="164"/>
    </location>
</feature>
<sequence length="453" mass="49802">MFFKNPTALSQVLIVAFVCFTCPGLFNALGSIAAGINDETISYNGSAILYAFFAVFGLFGGGVVNIIGPKWTLFIGTWGYVLYASSLLVMDKNFDKVEKVYTSGAKSYFYATNAILGVCAGFLWTAQGQICMAYPTSETKGKYFGMFWVIFNLGGTLGGFLAFGTNYNTTGNVASTATYIVFLVLMSCGAFLSLVLANPENVIRNDGTAVKVERLPSPASELIETAKVFLDPKMLLLFPLFAYSNWFYNYHSFYNTALFNARSASLAAAFYWAAQMLGAYTVGIFLDRPGAKKTKALKSILVIGVLIMVMWASALWMQIDFEFGLAAKKKGIDFKEGRYWLKALLYMFWGFNDAIVQVWSYWLMGQYSDDLGTLGRYAGYYKCVQSGMAAVSWRLGGIPISANASLAINWGLSFVALICAFISVRTYLEDAPEGYKSVETPNAEKTDGLMMAH</sequence>
<dbReference type="AlphaFoldDB" id="A0A6G0WDS9"/>
<name>A0A6G0WDS9_9STRA</name>
<proteinExistence type="predicted"/>
<evidence type="ECO:0000256" key="1">
    <source>
        <dbReference type="ARBA" id="ARBA00004141"/>
    </source>
</evidence>
<evidence type="ECO:0000313" key="6">
    <source>
        <dbReference type="EMBL" id="KAF0724824.1"/>
    </source>
</evidence>
<dbReference type="EMBL" id="VJMJ01000261">
    <property type="protein sequence ID" value="KAF0724824.1"/>
    <property type="molecule type" value="Genomic_DNA"/>
</dbReference>